<dbReference type="Proteomes" id="UP000001977">
    <property type="component" value="Chromosome"/>
</dbReference>
<dbReference type="InterPro" id="IPR015946">
    <property type="entry name" value="KH_dom-like_a/b"/>
</dbReference>
<dbReference type="EMBL" id="AM167904">
    <property type="protein sequence ID" value="CAJ50047.1"/>
    <property type="molecule type" value="Genomic_DNA"/>
</dbReference>
<dbReference type="eggNOG" id="COG1765">
    <property type="taxonomic scope" value="Bacteria"/>
</dbReference>
<keyword evidence="2" id="KW-1185">Reference proteome</keyword>
<dbReference type="AlphaFoldDB" id="Q2KXQ9"/>
<organism evidence="1 2">
    <name type="scientific">Bordetella avium (strain 197N)</name>
    <dbReference type="NCBI Taxonomy" id="360910"/>
    <lineage>
        <taxon>Bacteria</taxon>
        <taxon>Pseudomonadati</taxon>
        <taxon>Pseudomonadota</taxon>
        <taxon>Betaproteobacteria</taxon>
        <taxon>Burkholderiales</taxon>
        <taxon>Alcaligenaceae</taxon>
        <taxon>Bordetella</taxon>
    </lineage>
</organism>
<gene>
    <name evidence="1" type="ordered locus">BAV2437</name>
</gene>
<evidence type="ECO:0000313" key="1">
    <source>
        <dbReference type="EMBL" id="CAJ50047.1"/>
    </source>
</evidence>
<dbReference type="SUPFAM" id="SSF82784">
    <property type="entry name" value="OsmC-like"/>
    <property type="match status" value="1"/>
</dbReference>
<dbReference type="PANTHER" id="PTHR35368:SF1">
    <property type="entry name" value="HYDROPEROXIDE REDUCTASE"/>
    <property type="match status" value="1"/>
</dbReference>
<dbReference type="InterPro" id="IPR052924">
    <property type="entry name" value="OsmC/Ohr_hydroprdx_reductase"/>
</dbReference>
<dbReference type="Pfam" id="PF02566">
    <property type="entry name" value="OsmC"/>
    <property type="match status" value="1"/>
</dbReference>
<name>Q2KXQ9_BORA1</name>
<dbReference type="KEGG" id="bav:BAV2437"/>
<evidence type="ECO:0000313" key="2">
    <source>
        <dbReference type="Proteomes" id="UP000001977"/>
    </source>
</evidence>
<reference evidence="1 2" key="1">
    <citation type="journal article" date="2006" name="J. Bacteriol.">
        <title>Comparison of the genome sequence of the poultry pathogen Bordetella avium with those of B. bronchiseptica, B. pertussis, and B. parapertussis reveals extensive diversity in surface structures associated with host interaction.</title>
        <authorList>
            <person name="Sebaihia M."/>
            <person name="Preston A."/>
            <person name="Maskell D.J."/>
            <person name="Kuzmiak H."/>
            <person name="Connell T.D."/>
            <person name="King N.D."/>
            <person name="Orndorff P.E."/>
            <person name="Miyamoto D.M."/>
            <person name="Thomson N.R."/>
            <person name="Harris D."/>
            <person name="Goble A."/>
            <person name="Lord A."/>
            <person name="Murphy L."/>
            <person name="Quail M.A."/>
            <person name="Rutter S."/>
            <person name="Squares R."/>
            <person name="Squares S."/>
            <person name="Woodward J."/>
            <person name="Parkhill J."/>
            <person name="Temple L.M."/>
        </authorList>
    </citation>
    <scope>NUCLEOTIDE SEQUENCE [LARGE SCALE GENOMIC DNA]</scope>
    <source>
        <strain evidence="1 2">197N</strain>
    </source>
</reference>
<proteinExistence type="predicted"/>
<dbReference type="InterPro" id="IPR036102">
    <property type="entry name" value="OsmC/Ohrsf"/>
</dbReference>
<sequence>MAIKYLARRPPQPMMPGFLSRWTKTMSNLNEYLKQKREAVLIRHARDPLTIEPARLKAHVSAEGRSGVRRIRIRDHQVLSDSPADYAGYDLGPSSPELLLGCLGSCLTHIFLIKAAEAQLPLDALDVDIEGDLDPRGGKPGYETLPFYPHNIRYTAHLVSPASEAEVKAVHEAVQAWCPILNLLKQGQPVHATLRHTQSAPH</sequence>
<evidence type="ECO:0008006" key="3">
    <source>
        <dbReference type="Google" id="ProtNLM"/>
    </source>
</evidence>
<dbReference type="Gene3D" id="3.30.300.20">
    <property type="match status" value="1"/>
</dbReference>
<dbReference type="HOGENOM" id="CLU_100275_1_0_4"/>
<dbReference type="InterPro" id="IPR003718">
    <property type="entry name" value="OsmC/Ohr_fam"/>
</dbReference>
<protein>
    <recommendedName>
        <fullName evidence="3">OsmC-like protein</fullName>
    </recommendedName>
</protein>
<dbReference type="PANTHER" id="PTHR35368">
    <property type="entry name" value="HYDROPEROXIDE REDUCTASE"/>
    <property type="match status" value="1"/>
</dbReference>
<accession>Q2KXQ9</accession>